<dbReference type="AlphaFoldDB" id="A0A9D9H5J1"/>
<dbReference type="PANTHER" id="PTHR23416">
    <property type="entry name" value="SIALIC ACID SYNTHASE-RELATED"/>
    <property type="match status" value="1"/>
</dbReference>
<keyword evidence="3" id="KW-0677">Repeat</keyword>
<dbReference type="InterPro" id="IPR001451">
    <property type="entry name" value="Hexapep"/>
</dbReference>
<dbReference type="CDD" id="cd03357">
    <property type="entry name" value="LbH_MAT_GAT"/>
    <property type="match status" value="1"/>
</dbReference>
<dbReference type="Gene3D" id="2.160.10.10">
    <property type="entry name" value="Hexapeptide repeat proteins"/>
    <property type="match status" value="1"/>
</dbReference>
<keyword evidence="2" id="KW-0808">Transferase</keyword>
<sequence length="185" mass="19702">MDSGMLYDPAAPALKEVQQSRLALLNEFNKLGGNPSKREELQQRLFANVGKSVYIEPPFYANWAGMKVSLGNNVYINFLCCLVDDAPIAIGNDVMIGPRVTICTASHPLDAENRRKGLQYNKPVIIGDDVWIAADVFIGPGVSIGSGSVIGAGSTVLSDIPAGVLAYGTPAVVIRPVSPEERKGC</sequence>
<comment type="caution">
    <text evidence="8">The sequence shown here is derived from an EMBL/GenBank/DDBJ whole genome shotgun (WGS) entry which is preliminary data.</text>
</comment>
<dbReference type="Pfam" id="PF12464">
    <property type="entry name" value="Mac"/>
    <property type="match status" value="1"/>
</dbReference>
<dbReference type="PROSITE" id="PS00101">
    <property type="entry name" value="HEXAPEP_TRANSFERASES"/>
    <property type="match status" value="1"/>
</dbReference>
<reference evidence="8" key="1">
    <citation type="submission" date="2020-10" db="EMBL/GenBank/DDBJ databases">
        <authorList>
            <person name="Gilroy R."/>
        </authorList>
    </citation>
    <scope>NUCLEOTIDE SEQUENCE</scope>
    <source>
        <strain evidence="8">7293</strain>
    </source>
</reference>
<accession>A0A9D9H5J1</accession>
<dbReference type="GO" id="GO:0008374">
    <property type="term" value="F:O-acyltransferase activity"/>
    <property type="evidence" value="ECO:0007669"/>
    <property type="project" value="TreeGrafter"/>
</dbReference>
<feature type="domain" description="Maltose/galactoside acetyltransferase" evidence="7">
    <location>
        <begin position="1"/>
        <end position="51"/>
    </location>
</feature>
<reference evidence="8" key="2">
    <citation type="journal article" date="2021" name="PeerJ">
        <title>Extensive microbial diversity within the chicken gut microbiome revealed by metagenomics and culture.</title>
        <authorList>
            <person name="Gilroy R."/>
            <person name="Ravi A."/>
            <person name="Getino M."/>
            <person name="Pursley I."/>
            <person name="Horton D.L."/>
            <person name="Alikhan N.F."/>
            <person name="Baker D."/>
            <person name="Gharbi K."/>
            <person name="Hall N."/>
            <person name="Watson M."/>
            <person name="Adriaenssens E.M."/>
            <person name="Foster-Nyarko E."/>
            <person name="Jarju S."/>
            <person name="Secka A."/>
            <person name="Antonio M."/>
            <person name="Oren A."/>
            <person name="Chaudhuri R.R."/>
            <person name="La Ragione R."/>
            <person name="Hildebrand F."/>
            <person name="Pallen M.J."/>
        </authorList>
    </citation>
    <scope>NUCLEOTIDE SEQUENCE</scope>
    <source>
        <strain evidence="8">7293</strain>
    </source>
</reference>
<evidence type="ECO:0000313" key="8">
    <source>
        <dbReference type="EMBL" id="MBO8435982.1"/>
    </source>
</evidence>
<dbReference type="SUPFAM" id="SSF51161">
    <property type="entry name" value="Trimeric LpxA-like enzymes"/>
    <property type="match status" value="1"/>
</dbReference>
<comment type="similarity">
    <text evidence="1">Belongs to the transferase hexapeptide repeat family.</text>
</comment>
<evidence type="ECO:0000256" key="5">
    <source>
        <dbReference type="ARBA" id="ARBA00055587"/>
    </source>
</evidence>
<dbReference type="SMART" id="SM01266">
    <property type="entry name" value="Mac"/>
    <property type="match status" value="1"/>
</dbReference>
<protein>
    <recommendedName>
        <fullName evidence="6">Nodulation protein L</fullName>
    </recommendedName>
</protein>
<evidence type="ECO:0000256" key="2">
    <source>
        <dbReference type="ARBA" id="ARBA00022679"/>
    </source>
</evidence>
<evidence type="ECO:0000313" key="9">
    <source>
        <dbReference type="Proteomes" id="UP000823615"/>
    </source>
</evidence>
<evidence type="ECO:0000256" key="4">
    <source>
        <dbReference type="ARBA" id="ARBA00023315"/>
    </source>
</evidence>
<dbReference type="Pfam" id="PF00132">
    <property type="entry name" value="Hexapep"/>
    <property type="match status" value="1"/>
</dbReference>
<dbReference type="EMBL" id="JADIMT010000042">
    <property type="protein sequence ID" value="MBO8435982.1"/>
    <property type="molecule type" value="Genomic_DNA"/>
</dbReference>
<evidence type="ECO:0000256" key="3">
    <source>
        <dbReference type="ARBA" id="ARBA00022737"/>
    </source>
</evidence>
<evidence type="ECO:0000259" key="7">
    <source>
        <dbReference type="SMART" id="SM01266"/>
    </source>
</evidence>
<dbReference type="Proteomes" id="UP000823615">
    <property type="component" value="Unassembled WGS sequence"/>
</dbReference>
<dbReference type="InterPro" id="IPR011004">
    <property type="entry name" value="Trimer_LpxA-like_sf"/>
</dbReference>
<dbReference type="InterPro" id="IPR024688">
    <property type="entry name" value="Mac_dom"/>
</dbReference>
<gene>
    <name evidence="8" type="ORF">IAA97_03280</name>
</gene>
<name>A0A9D9H5J1_9SPIO</name>
<evidence type="ECO:0000256" key="6">
    <source>
        <dbReference type="ARBA" id="ARBA00067695"/>
    </source>
</evidence>
<evidence type="ECO:0000256" key="1">
    <source>
        <dbReference type="ARBA" id="ARBA00007274"/>
    </source>
</evidence>
<dbReference type="FunFam" id="2.160.10.10:FF:000025">
    <property type="entry name" value="Hexapeptide-repeat containing-acetyltransferase"/>
    <property type="match status" value="1"/>
</dbReference>
<proteinExistence type="inferred from homology"/>
<keyword evidence="4" id="KW-0012">Acyltransferase</keyword>
<dbReference type="GO" id="GO:0016407">
    <property type="term" value="F:acetyltransferase activity"/>
    <property type="evidence" value="ECO:0007669"/>
    <property type="project" value="InterPro"/>
</dbReference>
<comment type="function">
    <text evidence="5">Acetyltransferase implicated in the O-acetylation of Nod factors.</text>
</comment>
<dbReference type="InterPro" id="IPR018357">
    <property type="entry name" value="Hexapep_transf_CS"/>
</dbReference>
<organism evidence="8 9">
    <name type="scientific">Candidatus Ornithospirochaeta stercoripullorum</name>
    <dbReference type="NCBI Taxonomy" id="2840899"/>
    <lineage>
        <taxon>Bacteria</taxon>
        <taxon>Pseudomonadati</taxon>
        <taxon>Spirochaetota</taxon>
        <taxon>Spirochaetia</taxon>
        <taxon>Spirochaetales</taxon>
        <taxon>Spirochaetaceae</taxon>
        <taxon>Spirochaetaceae incertae sedis</taxon>
        <taxon>Candidatus Ornithospirochaeta</taxon>
    </lineage>
</organism>
<dbReference type="InterPro" id="IPR051159">
    <property type="entry name" value="Hexapeptide_acetyltransf"/>
</dbReference>
<dbReference type="PANTHER" id="PTHR23416:SF23">
    <property type="entry name" value="ACETYLTRANSFERASE C18B11.09C-RELATED"/>
    <property type="match status" value="1"/>
</dbReference>